<dbReference type="Gene3D" id="3.30.70.1320">
    <property type="entry name" value="Multidrug efflux transporter AcrB pore domain like"/>
    <property type="match status" value="1"/>
</dbReference>
<dbReference type="EMBL" id="RQGC01000001">
    <property type="protein sequence ID" value="TGL43708.1"/>
    <property type="molecule type" value="Genomic_DNA"/>
</dbReference>
<keyword evidence="6 8" id="KW-1133">Transmembrane helix</keyword>
<evidence type="ECO:0000313" key="10">
    <source>
        <dbReference type="EMBL" id="TGL43708.1"/>
    </source>
</evidence>
<evidence type="ECO:0000313" key="12">
    <source>
        <dbReference type="Proteomes" id="UP000297946"/>
    </source>
</evidence>
<name>A0A5F1ZYE6_9LEPT</name>
<dbReference type="NCBIfam" id="TIGR00914">
    <property type="entry name" value="2A0601"/>
    <property type="match status" value="1"/>
</dbReference>
<reference evidence="10" key="1">
    <citation type="submission" date="2018-10" db="EMBL/GenBank/DDBJ databases">
        <authorList>
            <person name="Vincent A.T."/>
            <person name="Schiettekatte O."/>
            <person name="Bourhy P."/>
            <person name="Veyrier F.J."/>
            <person name="Picardeau M."/>
        </authorList>
    </citation>
    <scope>NUCLEOTIDE SEQUENCE</scope>
    <source>
        <strain evidence="10">201702690</strain>
    </source>
</reference>
<evidence type="ECO:0000313" key="9">
    <source>
        <dbReference type="EMBL" id="TGK04228.1"/>
    </source>
</evidence>
<evidence type="ECO:0000256" key="5">
    <source>
        <dbReference type="ARBA" id="ARBA00022692"/>
    </source>
</evidence>
<dbReference type="SUPFAM" id="SSF82866">
    <property type="entry name" value="Multidrug efflux transporter AcrB transmembrane domain"/>
    <property type="match status" value="2"/>
</dbReference>
<dbReference type="SUPFAM" id="SSF82714">
    <property type="entry name" value="Multidrug efflux transporter AcrB TolC docking domain, DN and DC subdomains"/>
    <property type="match status" value="2"/>
</dbReference>
<reference evidence="9 12" key="2">
    <citation type="journal article" date="2019" name="PLoS Negl. Trop. Dis.">
        <title>Revisiting the worldwide diversity of Leptospira species in the environment.</title>
        <authorList>
            <person name="Vincent A.T."/>
            <person name="Schiettekatte O."/>
            <person name="Bourhy P."/>
            <person name="Veyrier F.J."/>
            <person name="Picardeau M."/>
        </authorList>
    </citation>
    <scope>NUCLEOTIDE SEQUENCE [LARGE SCALE GENOMIC DNA]</scope>
    <source>
        <strain evidence="10">201702690</strain>
        <strain evidence="9 12">SSW18</strain>
    </source>
</reference>
<evidence type="ECO:0000256" key="6">
    <source>
        <dbReference type="ARBA" id="ARBA00022989"/>
    </source>
</evidence>
<dbReference type="SUPFAM" id="SSF82693">
    <property type="entry name" value="Multidrug efflux transporter AcrB pore domain, PN1, PN2, PC1 and PC2 subdomains"/>
    <property type="match status" value="2"/>
</dbReference>
<keyword evidence="7 8" id="KW-0472">Membrane</keyword>
<feature type="transmembrane region" description="Helical" evidence="8">
    <location>
        <begin position="553"/>
        <end position="571"/>
    </location>
</feature>
<dbReference type="Gene3D" id="1.20.1640.10">
    <property type="entry name" value="Multidrug efflux transporter AcrB transmembrane domain"/>
    <property type="match status" value="2"/>
</dbReference>
<gene>
    <name evidence="9" type="ORF">EHO57_03735</name>
    <name evidence="10" type="ORF">EHQ53_03505</name>
</gene>
<dbReference type="InterPro" id="IPR027463">
    <property type="entry name" value="AcrB_DN_DC_subdom"/>
</dbReference>
<evidence type="ECO:0000313" key="11">
    <source>
        <dbReference type="Proteomes" id="UP000297273"/>
    </source>
</evidence>
<keyword evidence="4" id="KW-1003">Cell membrane</keyword>
<feature type="transmembrane region" description="Helical" evidence="8">
    <location>
        <begin position="960"/>
        <end position="984"/>
    </location>
</feature>
<dbReference type="RefSeq" id="WP_135643038.1">
    <property type="nucleotide sequence ID" value="NZ_RQER01000002.1"/>
</dbReference>
<feature type="transmembrane region" description="Helical" evidence="8">
    <location>
        <begin position="934"/>
        <end position="954"/>
    </location>
</feature>
<dbReference type="Proteomes" id="UP000297946">
    <property type="component" value="Unassembled WGS sequence"/>
</dbReference>
<dbReference type="Gene3D" id="3.30.2090.10">
    <property type="entry name" value="Multidrug efflux transporter AcrB TolC docking domain, DN and DC subdomains"/>
    <property type="match status" value="2"/>
</dbReference>
<dbReference type="Gene3D" id="3.30.70.1440">
    <property type="entry name" value="Multidrug efflux transporter AcrB pore domain"/>
    <property type="match status" value="1"/>
</dbReference>
<evidence type="ECO:0000256" key="8">
    <source>
        <dbReference type="SAM" id="Phobius"/>
    </source>
</evidence>
<dbReference type="InterPro" id="IPR004763">
    <property type="entry name" value="CusA-like"/>
</dbReference>
<keyword evidence="5 8" id="KW-0812">Transmembrane</keyword>
<dbReference type="PRINTS" id="PR00702">
    <property type="entry name" value="ACRIFLAVINRP"/>
</dbReference>
<protein>
    <submittedName>
        <fullName evidence="9">Efflux RND transporter permease subunit</fullName>
    </submittedName>
</protein>
<feature type="transmembrane region" description="Helical" evidence="8">
    <location>
        <begin position="908"/>
        <end position="927"/>
    </location>
</feature>
<dbReference type="PANTHER" id="PTHR32063">
    <property type="match status" value="1"/>
</dbReference>
<dbReference type="GO" id="GO:0042910">
    <property type="term" value="F:xenobiotic transmembrane transporter activity"/>
    <property type="evidence" value="ECO:0007669"/>
    <property type="project" value="TreeGrafter"/>
</dbReference>
<dbReference type="GO" id="GO:0005886">
    <property type="term" value="C:plasma membrane"/>
    <property type="evidence" value="ECO:0007669"/>
    <property type="project" value="UniProtKB-SubCell"/>
</dbReference>
<keyword evidence="3" id="KW-0813">Transport</keyword>
<accession>A0A5F1ZYE6</accession>
<dbReference type="Pfam" id="PF00873">
    <property type="entry name" value="ACR_tran"/>
    <property type="match status" value="1"/>
</dbReference>
<evidence type="ECO:0000256" key="4">
    <source>
        <dbReference type="ARBA" id="ARBA00022475"/>
    </source>
</evidence>
<feature type="transmembrane region" description="Helical" evidence="8">
    <location>
        <begin position="1019"/>
        <end position="1034"/>
    </location>
</feature>
<dbReference type="Proteomes" id="UP000297273">
    <property type="component" value="Unassembled WGS sequence"/>
</dbReference>
<comment type="similarity">
    <text evidence="2">Belongs to the resistance-nodulation-cell division (RND) (TC 2.A.6) family.</text>
</comment>
<keyword evidence="11" id="KW-1185">Reference proteome</keyword>
<feature type="transmembrane region" description="Helical" evidence="8">
    <location>
        <begin position="478"/>
        <end position="498"/>
    </location>
</feature>
<sequence length="1103" mass="123964">MIRSIIRFSAENKFLVLVLALVLLVASYICMKKIPLDAIPDLSDTQVIIYSRWDRSPDIIEDQVTYPIITSLLGAPKVKVVRGFSDFGYSYVYVIFQDGTDIYWARSRVLEYISKIQASLPSGVKMELGPDASAVGWVYQYALLDKTGANSLSDLRAYQDFHLRYILNSVPGVSEVASIGGFKKQYQITIHPNALRSYNVDFETIVQRIRESNQETGGRLLEFSGAEYMVRGRGYLSSLKDIENIPLVTDTNGTPILLKNIASVQVGPDIRRGIVDLDGEGDVVSGTVVMRHGENALSVIDRVKEKIAGLKQNLPKGSELVTTYDRSELIEHAISNLKFKLAEEMIIVSLVILLFLWHFPSAIIPILTIPISVVVAFIPMYLADINANLMSLAGIAISIGVLVDGAIVEVENAYKKLEEWDSGGRRGDYHQIRLEALLEVGPSVFFSLLVIAVAFLPIFTLVDQEGRLFRPLAFSKNIAMFIAAILAITLDPALRMLFTRMEPFAWKNKALSKLATTIFVGKYYPEEKHPISKVLFKYYEPACRWVLERPRQIILGSFALVLLSIPVYFSLGSEFMPQLYEESLLYMPTTLPGISVAEAEKLMTVMDKRLKSFPEVKRVFGKAGRSETATDSAPLSMMETVILLKPQSEWRKADRFYSNWPRVLQYPFLPFSSERLTKDELVEKMNSEMQFPGATNAWTMPIKTRIDMLSTGMRTPIGIKILGSSLEEIERLGIQIESILKKDPEVRSVFAERTAGGYFLDLELKRDKLARYNISVDTAQAIIVAAIGGESITQTVEGRERFSVNLRYPRELRDSVEKIRAILVPTKEFGHIPIGEIADIKMKMGPSMIRDENGFLAGYVYVDPNTDDIGGFVDRAKKFVQSSVHLPVGYSLVWSGQYENILRVRERMVYVLPLTLFLIFFLLYFNTKSYAKTLIVLLAVPFSLVGAVGLLYVLDYNISIAVWVGMIALMGLDAETGVFMLLYLDLSYDKASQKGKTSTREGRIEAIVHGAAHRIRPKIMTVLAAMMGLLPIMWSQGTGSDIMKRIAAPMVGGLFTSFILELLVYPPIYLLWKEGRISFIELFSKKFNKNLIEKADKYRGRKN</sequence>
<feature type="transmembrane region" description="Helical" evidence="8">
    <location>
        <begin position="436"/>
        <end position="458"/>
    </location>
</feature>
<evidence type="ECO:0000256" key="1">
    <source>
        <dbReference type="ARBA" id="ARBA00004651"/>
    </source>
</evidence>
<evidence type="ECO:0000256" key="3">
    <source>
        <dbReference type="ARBA" id="ARBA00022448"/>
    </source>
</evidence>
<evidence type="ECO:0000256" key="2">
    <source>
        <dbReference type="ARBA" id="ARBA00010942"/>
    </source>
</evidence>
<dbReference type="GO" id="GO:0008324">
    <property type="term" value="F:monoatomic cation transmembrane transporter activity"/>
    <property type="evidence" value="ECO:0007669"/>
    <property type="project" value="InterPro"/>
</dbReference>
<dbReference type="Gene3D" id="3.30.70.1430">
    <property type="entry name" value="Multidrug efflux transporter AcrB pore domain"/>
    <property type="match status" value="2"/>
</dbReference>
<dbReference type="PANTHER" id="PTHR32063:SF19">
    <property type="entry name" value="CATION EFFLUX SYSTEM PROTEIN CUSA"/>
    <property type="match status" value="1"/>
</dbReference>
<evidence type="ECO:0000256" key="7">
    <source>
        <dbReference type="ARBA" id="ARBA00023136"/>
    </source>
</evidence>
<feature type="transmembrane region" description="Helical" evidence="8">
    <location>
        <begin position="364"/>
        <end position="383"/>
    </location>
</feature>
<dbReference type="EMBL" id="RQER01000002">
    <property type="protein sequence ID" value="TGK04228.1"/>
    <property type="molecule type" value="Genomic_DNA"/>
</dbReference>
<comment type="caution">
    <text evidence="9">The sequence shown here is derived from an EMBL/GenBank/DDBJ whole genome shotgun (WGS) entry which is preliminary data.</text>
</comment>
<feature type="transmembrane region" description="Helical" evidence="8">
    <location>
        <begin position="1046"/>
        <end position="1072"/>
    </location>
</feature>
<dbReference type="InterPro" id="IPR001036">
    <property type="entry name" value="Acrflvin-R"/>
</dbReference>
<comment type="subcellular location">
    <subcellularLocation>
        <location evidence="1">Cell membrane</location>
        <topology evidence="1">Multi-pass membrane protein</topology>
    </subcellularLocation>
</comment>
<dbReference type="OrthoDB" id="8270at2"/>
<dbReference type="AlphaFoldDB" id="A0A5F1ZYE6"/>
<organism evidence="9 12">
    <name type="scientific">Leptospira langatensis</name>
    <dbReference type="NCBI Taxonomy" id="2484983"/>
    <lineage>
        <taxon>Bacteria</taxon>
        <taxon>Pseudomonadati</taxon>
        <taxon>Spirochaetota</taxon>
        <taxon>Spirochaetia</taxon>
        <taxon>Leptospirales</taxon>
        <taxon>Leptospiraceae</taxon>
        <taxon>Leptospira</taxon>
    </lineage>
</organism>
<proteinExistence type="inferred from homology"/>